<dbReference type="InterPro" id="IPR018357">
    <property type="entry name" value="Hexapep_transf_CS"/>
</dbReference>
<keyword evidence="1 8" id="KW-0963">Cytoplasm</keyword>
<dbReference type="PROSITE" id="PS00101">
    <property type="entry name" value="HEXAPEP_TRANSFERASES"/>
    <property type="match status" value="1"/>
</dbReference>
<comment type="subunit">
    <text evidence="8">Homotrimer.</text>
</comment>
<dbReference type="SUPFAM" id="SSF51161">
    <property type="entry name" value="Trimeric LpxA-like enzymes"/>
    <property type="match status" value="1"/>
</dbReference>
<keyword evidence="3 8" id="KW-0441">Lipid A biosynthesis</keyword>
<protein>
    <recommendedName>
        <fullName evidence="8">Acyl-[acyl-carrier-protein]--UDP-N-acetylglucosamine O-acyltransferase</fullName>
        <shortName evidence="8">UDP-N-acetylglucosamine acyltransferase</shortName>
        <ecNumber evidence="8">2.3.1.129</ecNumber>
    </recommendedName>
</protein>
<dbReference type="Pfam" id="PF13720">
    <property type="entry name" value="Acetyltransf_11"/>
    <property type="match status" value="1"/>
</dbReference>
<dbReference type="PANTHER" id="PTHR43480:SF1">
    <property type="entry name" value="ACYL-[ACYL-CARRIER-PROTEIN]--UDP-N-ACETYLGLUCOSAMINE O-ACYLTRANSFERASE, MITOCHONDRIAL-RELATED"/>
    <property type="match status" value="1"/>
</dbReference>
<gene>
    <name evidence="8 10" type="primary">lpxA</name>
    <name evidence="10" type="ORF">ACFSM5_00095</name>
</gene>
<proteinExistence type="inferred from homology"/>
<comment type="catalytic activity">
    <reaction evidence="8">
        <text>a (3R)-hydroxyacyl-[ACP] + UDP-N-acetyl-alpha-D-glucosamine = a UDP-3-O-[(3R)-3-hydroxyacyl]-N-acetyl-alpha-D-glucosamine + holo-[ACP]</text>
        <dbReference type="Rhea" id="RHEA:67812"/>
        <dbReference type="Rhea" id="RHEA-COMP:9685"/>
        <dbReference type="Rhea" id="RHEA-COMP:9945"/>
        <dbReference type="ChEBI" id="CHEBI:57705"/>
        <dbReference type="ChEBI" id="CHEBI:64479"/>
        <dbReference type="ChEBI" id="CHEBI:78827"/>
        <dbReference type="ChEBI" id="CHEBI:173225"/>
        <dbReference type="EC" id="2.3.1.129"/>
    </reaction>
</comment>
<dbReference type="CDD" id="cd03351">
    <property type="entry name" value="LbH_UDP-GlcNAc_AT"/>
    <property type="match status" value="1"/>
</dbReference>
<comment type="pathway">
    <text evidence="8">Glycolipid biosynthesis; lipid IV(A) biosynthesis; lipid IV(A) from (3R)-3-hydroxytetradecanoyl-[acyl-carrier-protein] and UDP-N-acetyl-alpha-D-glucosamine: step 1/6.</text>
</comment>
<comment type="similarity">
    <text evidence="8">Belongs to the transferase hexapeptide repeat family. LpxA subfamily.</text>
</comment>
<dbReference type="InterPro" id="IPR001451">
    <property type="entry name" value="Hexapep"/>
</dbReference>
<dbReference type="EC" id="2.3.1.129" evidence="8"/>
<dbReference type="PIRSF" id="PIRSF000456">
    <property type="entry name" value="UDP-GlcNAc_acltr"/>
    <property type="match status" value="1"/>
</dbReference>
<evidence type="ECO:0000256" key="7">
    <source>
        <dbReference type="ARBA" id="ARBA00023315"/>
    </source>
</evidence>
<dbReference type="GO" id="GO:0008780">
    <property type="term" value="F:acyl-[acyl-carrier-protein]-UDP-N-acetylglucosamine O-acyltransferase activity"/>
    <property type="evidence" value="ECO:0007669"/>
    <property type="project" value="UniProtKB-EC"/>
</dbReference>
<dbReference type="PANTHER" id="PTHR43480">
    <property type="entry name" value="ACYL-[ACYL-CARRIER-PROTEIN]--UDP-N-ACETYLGLUCOSAMINE O-ACYLTRANSFERASE"/>
    <property type="match status" value="1"/>
</dbReference>
<keyword evidence="2 8" id="KW-0444">Lipid biosynthesis</keyword>
<accession>A0ABW5DMT6</accession>
<evidence type="ECO:0000256" key="8">
    <source>
        <dbReference type="HAMAP-Rule" id="MF_00387"/>
    </source>
</evidence>
<dbReference type="HAMAP" id="MF_00387">
    <property type="entry name" value="LpxA"/>
    <property type="match status" value="1"/>
</dbReference>
<keyword evidence="5 8" id="KW-0677">Repeat</keyword>
<keyword evidence="11" id="KW-1185">Reference proteome</keyword>
<keyword evidence="7 8" id="KW-0012">Acyltransferase</keyword>
<dbReference type="Gene3D" id="1.20.1180.10">
    <property type="entry name" value="Udp N-acetylglucosamine O-acyltransferase, C-terminal domain"/>
    <property type="match status" value="1"/>
</dbReference>
<dbReference type="Pfam" id="PF00132">
    <property type="entry name" value="Hexapep"/>
    <property type="match status" value="2"/>
</dbReference>
<evidence type="ECO:0000256" key="4">
    <source>
        <dbReference type="ARBA" id="ARBA00022679"/>
    </source>
</evidence>
<dbReference type="InterPro" id="IPR029098">
    <property type="entry name" value="Acetyltransf_C"/>
</dbReference>
<dbReference type="NCBIfam" id="TIGR01852">
    <property type="entry name" value="lipid_A_lpxA"/>
    <property type="match status" value="1"/>
</dbReference>
<dbReference type="InterPro" id="IPR011004">
    <property type="entry name" value="Trimer_LpxA-like_sf"/>
</dbReference>
<reference evidence="11" key="1">
    <citation type="journal article" date="2019" name="Int. J. Syst. Evol. Microbiol.">
        <title>The Global Catalogue of Microorganisms (GCM) 10K type strain sequencing project: providing services to taxonomists for standard genome sequencing and annotation.</title>
        <authorList>
            <consortium name="The Broad Institute Genomics Platform"/>
            <consortium name="The Broad Institute Genome Sequencing Center for Infectious Disease"/>
            <person name="Wu L."/>
            <person name="Ma J."/>
        </authorList>
    </citation>
    <scope>NUCLEOTIDE SEQUENCE [LARGE SCALE GENOMIC DNA]</scope>
    <source>
        <strain evidence="11">CGMCC 1.19062</strain>
    </source>
</reference>
<evidence type="ECO:0000256" key="3">
    <source>
        <dbReference type="ARBA" id="ARBA00022556"/>
    </source>
</evidence>
<dbReference type="RefSeq" id="WP_379873806.1">
    <property type="nucleotide sequence ID" value="NZ_JBHUIP010000001.1"/>
</dbReference>
<keyword evidence="4 8" id="KW-0808">Transferase</keyword>
<evidence type="ECO:0000259" key="9">
    <source>
        <dbReference type="Pfam" id="PF13720"/>
    </source>
</evidence>
<dbReference type="EMBL" id="JBHUIP010000001">
    <property type="protein sequence ID" value="MFD2261269.1"/>
    <property type="molecule type" value="Genomic_DNA"/>
</dbReference>
<dbReference type="Gene3D" id="2.160.10.10">
    <property type="entry name" value="Hexapeptide repeat proteins"/>
    <property type="match status" value="1"/>
</dbReference>
<sequence length="262" mass="28192">MVTIHPSSLVEAGAELGEGVEIGPFCHVGPHVKLGDRVRLVSHVVVAGHTTIGEGTELYPFSAAGLPPQHRGYKNEPTELIIGKNCVIREQATLHPGTTFDEGRTVVGDNCLLMVATHIAHDCVVGNNVVMANGAVIGGHVKVGDFVTFGGMCAVHQFVRIGKYAMIGGMSGVENDVIPYGSVMGDRARLAGLNVVGLKRRGFDRDAIHLLRKAYRLMFAAEGTMAERLDDVLELFQDNQVVMDIVEFVRADSARPICQPRV</sequence>
<evidence type="ECO:0000256" key="6">
    <source>
        <dbReference type="ARBA" id="ARBA00023098"/>
    </source>
</evidence>
<organism evidence="10 11">
    <name type="scientific">Lacibacterium aquatile</name>
    <dbReference type="NCBI Taxonomy" id="1168082"/>
    <lineage>
        <taxon>Bacteria</taxon>
        <taxon>Pseudomonadati</taxon>
        <taxon>Pseudomonadota</taxon>
        <taxon>Alphaproteobacteria</taxon>
        <taxon>Rhodospirillales</taxon>
        <taxon>Rhodospirillaceae</taxon>
    </lineage>
</organism>
<keyword evidence="6 8" id="KW-0443">Lipid metabolism</keyword>
<comment type="subcellular location">
    <subcellularLocation>
        <location evidence="8">Cytoplasm</location>
    </subcellularLocation>
</comment>
<feature type="domain" description="UDP N-acetylglucosamine O-acyltransferase C-terminal" evidence="9">
    <location>
        <begin position="176"/>
        <end position="258"/>
    </location>
</feature>
<dbReference type="InterPro" id="IPR010137">
    <property type="entry name" value="Lipid_A_LpxA"/>
</dbReference>
<dbReference type="InterPro" id="IPR037157">
    <property type="entry name" value="Acetyltransf_C_sf"/>
</dbReference>
<dbReference type="NCBIfam" id="NF003657">
    <property type="entry name" value="PRK05289.1"/>
    <property type="match status" value="1"/>
</dbReference>
<comment type="function">
    <text evidence="8">Involved in the biosynthesis of lipid A, a phosphorylated glycolipid that anchors the lipopolysaccharide to the outer membrane of the cell.</text>
</comment>
<evidence type="ECO:0000256" key="2">
    <source>
        <dbReference type="ARBA" id="ARBA00022516"/>
    </source>
</evidence>
<comment type="caution">
    <text evidence="10">The sequence shown here is derived from an EMBL/GenBank/DDBJ whole genome shotgun (WGS) entry which is preliminary data.</text>
</comment>
<dbReference type="Proteomes" id="UP001597295">
    <property type="component" value="Unassembled WGS sequence"/>
</dbReference>
<evidence type="ECO:0000313" key="11">
    <source>
        <dbReference type="Proteomes" id="UP001597295"/>
    </source>
</evidence>
<evidence type="ECO:0000256" key="1">
    <source>
        <dbReference type="ARBA" id="ARBA00022490"/>
    </source>
</evidence>
<evidence type="ECO:0000256" key="5">
    <source>
        <dbReference type="ARBA" id="ARBA00022737"/>
    </source>
</evidence>
<name>A0ABW5DMT6_9PROT</name>
<evidence type="ECO:0000313" key="10">
    <source>
        <dbReference type="EMBL" id="MFD2261269.1"/>
    </source>
</evidence>